<dbReference type="EMBL" id="JRHO01000014">
    <property type="protein sequence ID" value="KGK98226.1"/>
    <property type="molecule type" value="Genomic_DNA"/>
</dbReference>
<dbReference type="RefSeq" id="WP_048195558.1">
    <property type="nucleotide sequence ID" value="NZ_CAAGSM010000001.1"/>
</dbReference>
<accession>A0A099T1V6</accession>
<dbReference type="CDD" id="cd05400">
    <property type="entry name" value="NT_2-5OAS_ClassI-CCAase"/>
    <property type="match status" value="1"/>
</dbReference>
<dbReference type="Proteomes" id="UP000029859">
    <property type="component" value="Unassembled WGS sequence"/>
</dbReference>
<name>A0A099T1V6_METMT</name>
<sequence>MGGSGGGYYYPSSNRYKEDLDKIRQESYDESFETSVNELIAEKLGEANSRDSVKTREYLDQIKEIIESDIEGTVNLQFGGSVSKFTYVEGLSDVDALLKINNSELSDKSPNEVLEYIRSRFESEITNANEIKVGKLAVTIKYNDGTEIQILPAIKRRDGFKIPARNGKEWSNIIRPDKFASRLTEVNQNCGGKVVPVIKMVKHINSNLPPEQQLSGYHIESLAIEIFKSYPKELNRTNKTMTKYFYQEASEKIKSPIKDRTNQSLHVDDYLYSENSPQRVRMSYILSNTYKRMKAADDMKSVEAWKYILGDD</sequence>
<dbReference type="InterPro" id="IPR006116">
    <property type="entry name" value="NT_2-5OAS_ClassI-CCAase"/>
</dbReference>
<organism evidence="1 2">
    <name type="scientific">Methanococcoides methylutens</name>
    <dbReference type="NCBI Taxonomy" id="2226"/>
    <lineage>
        <taxon>Archaea</taxon>
        <taxon>Methanobacteriati</taxon>
        <taxon>Methanobacteriota</taxon>
        <taxon>Stenosarchaea group</taxon>
        <taxon>Methanomicrobia</taxon>
        <taxon>Methanosarcinales</taxon>
        <taxon>Methanosarcinaceae</taxon>
        <taxon>Methanococcoides</taxon>
    </lineage>
</organism>
<dbReference type="AlphaFoldDB" id="A0A099T1V6"/>
<dbReference type="NCBIfam" id="NF041117">
    <property type="entry name" value="CBASS_cyclase_b"/>
    <property type="match status" value="1"/>
</dbReference>
<dbReference type="InterPro" id="IPR043519">
    <property type="entry name" value="NT_sf"/>
</dbReference>
<evidence type="ECO:0000313" key="1">
    <source>
        <dbReference type="EMBL" id="KGK98226.1"/>
    </source>
</evidence>
<evidence type="ECO:0008006" key="3">
    <source>
        <dbReference type="Google" id="ProtNLM"/>
    </source>
</evidence>
<dbReference type="Gene3D" id="3.30.460.10">
    <property type="entry name" value="Beta Polymerase, domain 2"/>
    <property type="match status" value="1"/>
</dbReference>
<dbReference type="SUPFAM" id="SSF81301">
    <property type="entry name" value="Nucleotidyltransferase"/>
    <property type="match status" value="1"/>
</dbReference>
<dbReference type="GO" id="GO:0016779">
    <property type="term" value="F:nucleotidyltransferase activity"/>
    <property type="evidence" value="ECO:0007669"/>
    <property type="project" value="InterPro"/>
</dbReference>
<evidence type="ECO:0000313" key="2">
    <source>
        <dbReference type="Proteomes" id="UP000029859"/>
    </source>
</evidence>
<dbReference type="InterPro" id="IPR053550">
    <property type="entry name" value="CD-NTase"/>
</dbReference>
<protein>
    <recommendedName>
        <fullName evidence="3">Nucleotidyltransferase</fullName>
    </recommendedName>
</protein>
<keyword evidence="2" id="KW-1185">Reference proteome</keyword>
<reference evidence="1 2" key="1">
    <citation type="submission" date="2014-09" db="EMBL/GenBank/DDBJ databases">
        <title>Draft genome sequence of an obligately methylotrophic methanogen, Methanococcoides methylutens, isolated from marine sediment.</title>
        <authorList>
            <person name="Guan Y."/>
            <person name="Ngugi D.K."/>
            <person name="Blom J."/>
            <person name="Ali S."/>
            <person name="Ferry J.G."/>
            <person name="Stingl U."/>
        </authorList>
    </citation>
    <scope>NUCLEOTIDE SEQUENCE [LARGE SCALE GENOMIC DNA]</scope>
    <source>
        <strain evidence="1 2">DSM 2657</strain>
    </source>
</reference>
<gene>
    <name evidence="1" type="ORF">LI82_10935</name>
</gene>
<dbReference type="OrthoDB" id="359020at2157"/>
<proteinExistence type="predicted"/>
<dbReference type="SMR" id="A0A099T1V6"/>
<comment type="caution">
    <text evidence="1">The sequence shown here is derived from an EMBL/GenBank/DDBJ whole genome shotgun (WGS) entry which is preliminary data.</text>
</comment>